<dbReference type="InterPro" id="IPR016024">
    <property type="entry name" value="ARM-type_fold"/>
</dbReference>
<protein>
    <recommendedName>
        <fullName evidence="3">HEAT repeat protein</fullName>
    </recommendedName>
</protein>
<dbReference type="SUPFAM" id="SSF48371">
    <property type="entry name" value="ARM repeat"/>
    <property type="match status" value="1"/>
</dbReference>
<dbReference type="Proteomes" id="UP000269669">
    <property type="component" value="Unassembled WGS sequence"/>
</dbReference>
<dbReference type="RefSeq" id="WP_125487526.1">
    <property type="nucleotide sequence ID" value="NZ_RSDW01000001.1"/>
</dbReference>
<proteinExistence type="predicted"/>
<dbReference type="InterPro" id="IPR011989">
    <property type="entry name" value="ARM-like"/>
</dbReference>
<evidence type="ECO:0000313" key="2">
    <source>
        <dbReference type="Proteomes" id="UP000269669"/>
    </source>
</evidence>
<sequence length="315" mass="34322">MASARDVEQQAADLESLRSATPDVATASLRKALQHRNNYIVSRAAKLAADLSLPELTPDLAAAFARFLDNPIKTDPQCWAKNAIAKSLASLEYQEHELFLQGMRHIQLEPVWGGTSDTAGNLRGTCALALVQCRDLNSTRLLSLLTELFTDKELPVRVNAARAVEQVGSDSAMLLLRLRAELASDEPELLGACYSGVLHLEGPSAIPWAARFLSHQDDASAEAAIAIAETRTPEAFTALKASFATSRDPWFRTALLSAIALTRQDEAYNWLLTLIESDDDNTKDAHEALCRSNPPTPILERLTKLGHPCPTTPDT</sequence>
<dbReference type="EMBL" id="RSDW01000001">
    <property type="protein sequence ID" value="RSL19284.1"/>
    <property type="molecule type" value="Genomic_DNA"/>
</dbReference>
<evidence type="ECO:0000313" key="1">
    <source>
        <dbReference type="EMBL" id="RSL19284.1"/>
    </source>
</evidence>
<reference evidence="1 2" key="1">
    <citation type="submission" date="2018-12" db="EMBL/GenBank/DDBJ databases">
        <title>Sequencing of bacterial isolates from soil warming experiment in Harvard Forest, Massachusetts, USA.</title>
        <authorList>
            <person name="Deangelis K."/>
        </authorList>
    </citation>
    <scope>NUCLEOTIDE SEQUENCE [LARGE SCALE GENOMIC DNA]</scope>
    <source>
        <strain evidence="1 2">EB153</strain>
    </source>
</reference>
<dbReference type="AlphaFoldDB" id="A0A428MQW8"/>
<accession>A0A428MQW8</accession>
<evidence type="ECO:0008006" key="3">
    <source>
        <dbReference type="Google" id="ProtNLM"/>
    </source>
</evidence>
<dbReference type="OrthoDB" id="115545at2"/>
<name>A0A428MQW8_9BACT</name>
<comment type="caution">
    <text evidence="1">The sequence shown here is derived from an EMBL/GenBank/DDBJ whole genome shotgun (WGS) entry which is preliminary data.</text>
</comment>
<dbReference type="Gene3D" id="1.25.10.10">
    <property type="entry name" value="Leucine-rich Repeat Variant"/>
    <property type="match status" value="1"/>
</dbReference>
<organism evidence="1 2">
    <name type="scientific">Edaphobacter aggregans</name>
    <dbReference type="NCBI Taxonomy" id="570835"/>
    <lineage>
        <taxon>Bacteria</taxon>
        <taxon>Pseudomonadati</taxon>
        <taxon>Acidobacteriota</taxon>
        <taxon>Terriglobia</taxon>
        <taxon>Terriglobales</taxon>
        <taxon>Acidobacteriaceae</taxon>
        <taxon>Edaphobacter</taxon>
    </lineage>
</organism>
<keyword evidence="2" id="KW-1185">Reference proteome</keyword>
<gene>
    <name evidence="1" type="ORF">EDE15_4946</name>
</gene>